<evidence type="ECO:0000256" key="2">
    <source>
        <dbReference type="RuleBase" id="RU003749"/>
    </source>
</evidence>
<organism evidence="4 5">
    <name type="scientific">Planosporangium flavigriseum</name>
    <dbReference type="NCBI Taxonomy" id="373681"/>
    <lineage>
        <taxon>Bacteria</taxon>
        <taxon>Bacillati</taxon>
        <taxon>Actinomycetota</taxon>
        <taxon>Actinomycetes</taxon>
        <taxon>Micromonosporales</taxon>
        <taxon>Micromonosporaceae</taxon>
        <taxon>Planosporangium</taxon>
    </lineage>
</organism>
<dbReference type="SUPFAM" id="SSF52091">
    <property type="entry name" value="SpoIIaa-like"/>
    <property type="match status" value="1"/>
</dbReference>
<evidence type="ECO:0000313" key="4">
    <source>
        <dbReference type="EMBL" id="GIG75343.1"/>
    </source>
</evidence>
<dbReference type="AlphaFoldDB" id="A0A8J3LRL9"/>
<sequence length="118" mass="12545">MKLAYVVDRSNGETTIVLAGEVDETTNDQLRHVLFDAVSERPKRLTVDLRGLIFLDSGGIGTLVAVRRAAIERRCRFRVTRPQGQVLRVLTVAGVLTALTAADSAREAGGGIGAASGI</sequence>
<evidence type="ECO:0000259" key="3">
    <source>
        <dbReference type="PROSITE" id="PS50801"/>
    </source>
</evidence>
<gene>
    <name evidence="4" type="ORF">Pfl04_37470</name>
</gene>
<accession>A0A8J3LRL9</accession>
<dbReference type="PANTHER" id="PTHR33495">
    <property type="entry name" value="ANTI-SIGMA FACTOR ANTAGONIST TM_1081-RELATED-RELATED"/>
    <property type="match status" value="1"/>
</dbReference>
<dbReference type="PANTHER" id="PTHR33495:SF2">
    <property type="entry name" value="ANTI-SIGMA FACTOR ANTAGONIST TM_1081-RELATED"/>
    <property type="match status" value="1"/>
</dbReference>
<protein>
    <recommendedName>
        <fullName evidence="2">Anti-sigma factor antagonist</fullName>
    </recommendedName>
</protein>
<reference evidence="4" key="1">
    <citation type="submission" date="2021-01" db="EMBL/GenBank/DDBJ databases">
        <title>Whole genome shotgun sequence of Planosporangium flavigriseum NBRC 105377.</title>
        <authorList>
            <person name="Komaki H."/>
            <person name="Tamura T."/>
        </authorList>
    </citation>
    <scope>NUCLEOTIDE SEQUENCE</scope>
    <source>
        <strain evidence="4">NBRC 105377</strain>
    </source>
</reference>
<keyword evidence="5" id="KW-1185">Reference proteome</keyword>
<dbReference type="InterPro" id="IPR058548">
    <property type="entry name" value="MlaB-like_STAS"/>
</dbReference>
<feature type="domain" description="STAS" evidence="3">
    <location>
        <begin position="3"/>
        <end position="112"/>
    </location>
</feature>
<dbReference type="Pfam" id="PF13466">
    <property type="entry name" value="STAS_2"/>
    <property type="match status" value="1"/>
</dbReference>
<proteinExistence type="inferred from homology"/>
<dbReference type="GO" id="GO:0043856">
    <property type="term" value="F:anti-sigma factor antagonist activity"/>
    <property type="evidence" value="ECO:0007669"/>
    <property type="project" value="InterPro"/>
</dbReference>
<comment type="caution">
    <text evidence="4">The sequence shown here is derived from an EMBL/GenBank/DDBJ whole genome shotgun (WGS) entry which is preliminary data.</text>
</comment>
<name>A0A8J3LRL9_9ACTN</name>
<dbReference type="InterPro" id="IPR003658">
    <property type="entry name" value="Anti-sigma_ant"/>
</dbReference>
<dbReference type="InterPro" id="IPR002645">
    <property type="entry name" value="STAS_dom"/>
</dbReference>
<evidence type="ECO:0000313" key="5">
    <source>
        <dbReference type="Proteomes" id="UP000653674"/>
    </source>
</evidence>
<dbReference type="Proteomes" id="UP000653674">
    <property type="component" value="Unassembled WGS sequence"/>
</dbReference>
<comment type="similarity">
    <text evidence="1 2">Belongs to the anti-sigma-factor antagonist family.</text>
</comment>
<dbReference type="RefSeq" id="WP_168072034.1">
    <property type="nucleotide sequence ID" value="NZ_BAAAQJ010000003.1"/>
</dbReference>
<dbReference type="Gene3D" id="3.30.750.24">
    <property type="entry name" value="STAS domain"/>
    <property type="match status" value="1"/>
</dbReference>
<dbReference type="InterPro" id="IPR036513">
    <property type="entry name" value="STAS_dom_sf"/>
</dbReference>
<dbReference type="CDD" id="cd07043">
    <property type="entry name" value="STAS_anti-anti-sigma_factors"/>
    <property type="match status" value="1"/>
</dbReference>
<evidence type="ECO:0000256" key="1">
    <source>
        <dbReference type="ARBA" id="ARBA00009013"/>
    </source>
</evidence>
<dbReference type="EMBL" id="BONU01000030">
    <property type="protein sequence ID" value="GIG75343.1"/>
    <property type="molecule type" value="Genomic_DNA"/>
</dbReference>
<dbReference type="NCBIfam" id="TIGR00377">
    <property type="entry name" value="ant_ant_sig"/>
    <property type="match status" value="1"/>
</dbReference>
<dbReference type="PROSITE" id="PS50801">
    <property type="entry name" value="STAS"/>
    <property type="match status" value="1"/>
</dbReference>